<gene>
    <name evidence="9" type="ORF">R54839_PPFHFPJH_01409</name>
</gene>
<proteinExistence type="predicted"/>
<dbReference type="PANTHER" id="PTHR39560:SF1">
    <property type="entry name" value="PROTEIN ADENYLYLTRANSFERASE FIC-RELATED"/>
    <property type="match status" value="1"/>
</dbReference>
<evidence type="ECO:0000256" key="1">
    <source>
        <dbReference type="ARBA" id="ARBA00022679"/>
    </source>
</evidence>
<dbReference type="EC" id="2.7.7.108" evidence="5"/>
<evidence type="ECO:0000313" key="10">
    <source>
        <dbReference type="Proteomes" id="UP001314261"/>
    </source>
</evidence>
<evidence type="ECO:0000256" key="6">
    <source>
        <dbReference type="ARBA" id="ARBA00047939"/>
    </source>
</evidence>
<comment type="catalytic activity">
    <reaction evidence="7">
        <text>L-tyrosyl-[protein] + ATP = O-(5'-adenylyl)-L-tyrosyl-[protein] + diphosphate</text>
        <dbReference type="Rhea" id="RHEA:54288"/>
        <dbReference type="Rhea" id="RHEA-COMP:10136"/>
        <dbReference type="Rhea" id="RHEA-COMP:13846"/>
        <dbReference type="ChEBI" id="CHEBI:30616"/>
        <dbReference type="ChEBI" id="CHEBI:33019"/>
        <dbReference type="ChEBI" id="CHEBI:46858"/>
        <dbReference type="ChEBI" id="CHEBI:83624"/>
        <dbReference type="EC" id="2.7.7.108"/>
    </reaction>
</comment>
<feature type="domain" description="Fido" evidence="8">
    <location>
        <begin position="41"/>
        <end position="171"/>
    </location>
</feature>
<sequence>MLENKLGINNSAELAEAEERLTKQRAIELYDTGQIDKIPVGTYQGLSEIHYALFQDIYDFAGELRTENLAKGNFRFAPVLYLPEAIKAVDELPQNSYREIIAKYVEMNILHPFREGNGRSSRIWLDQMLKASLGKVVDWSKIPKDDYLLAMERSPVKDIEIKALIADALTDRTKSRAVFMKGLDQSYAYEGYQVYSSSELTKSSGKRKRFKK</sequence>
<name>A0ABM9MZZ3_9LACO</name>
<keyword evidence="4" id="KW-0067">ATP-binding</keyword>
<evidence type="ECO:0000259" key="8">
    <source>
        <dbReference type="PROSITE" id="PS51459"/>
    </source>
</evidence>
<protein>
    <recommendedName>
        <fullName evidence="5">protein adenylyltransferase</fullName>
        <ecNumber evidence="5">2.7.7.108</ecNumber>
    </recommendedName>
</protein>
<dbReference type="NCBIfam" id="NF046029">
    <property type="entry name" value="ProtAdlyltaseNmFic"/>
    <property type="match status" value="1"/>
</dbReference>
<dbReference type="Pfam" id="PF02661">
    <property type="entry name" value="Fic"/>
    <property type="match status" value="1"/>
</dbReference>
<dbReference type="InterPro" id="IPR036597">
    <property type="entry name" value="Fido-like_dom_sf"/>
</dbReference>
<keyword evidence="1" id="KW-0808">Transferase</keyword>
<evidence type="ECO:0000256" key="3">
    <source>
        <dbReference type="ARBA" id="ARBA00022741"/>
    </source>
</evidence>
<evidence type="ECO:0000256" key="5">
    <source>
        <dbReference type="ARBA" id="ARBA00034531"/>
    </source>
</evidence>
<keyword evidence="10" id="KW-1185">Reference proteome</keyword>
<dbReference type="Gene3D" id="1.10.3290.10">
    <property type="entry name" value="Fido-like domain"/>
    <property type="match status" value="1"/>
</dbReference>
<dbReference type="InterPro" id="IPR003812">
    <property type="entry name" value="Fido"/>
</dbReference>
<dbReference type="RefSeq" id="WP_338345268.1">
    <property type="nucleotide sequence ID" value="NZ_CAUZLK010000008.1"/>
</dbReference>
<accession>A0ABM9MZZ3</accession>
<reference evidence="9 10" key="1">
    <citation type="submission" date="2023-10" db="EMBL/GenBank/DDBJ databases">
        <authorList>
            <person name="Botero Cardona J."/>
        </authorList>
    </citation>
    <scope>NUCLEOTIDE SEQUENCE [LARGE SCALE GENOMIC DNA]</scope>
    <source>
        <strain evidence="9 10">R-54839</strain>
    </source>
</reference>
<comment type="caution">
    <text evidence="9">The sequence shown here is derived from an EMBL/GenBank/DDBJ whole genome shotgun (WGS) entry which is preliminary data.</text>
</comment>
<keyword evidence="2" id="KW-0548">Nucleotidyltransferase</keyword>
<dbReference type="EMBL" id="CAUZLR010000010">
    <property type="protein sequence ID" value="CAK1251768.1"/>
    <property type="molecule type" value="Genomic_DNA"/>
</dbReference>
<evidence type="ECO:0000256" key="2">
    <source>
        <dbReference type="ARBA" id="ARBA00022695"/>
    </source>
</evidence>
<dbReference type="PROSITE" id="PS51459">
    <property type="entry name" value="FIDO"/>
    <property type="match status" value="1"/>
</dbReference>
<organism evidence="9 10">
    <name type="scientific">Fructobacillus fructosus</name>
    <dbReference type="NCBI Taxonomy" id="1631"/>
    <lineage>
        <taxon>Bacteria</taxon>
        <taxon>Bacillati</taxon>
        <taxon>Bacillota</taxon>
        <taxon>Bacilli</taxon>
        <taxon>Lactobacillales</taxon>
        <taxon>Lactobacillaceae</taxon>
        <taxon>Fructobacillus</taxon>
    </lineage>
</organism>
<comment type="catalytic activity">
    <reaction evidence="6">
        <text>L-threonyl-[protein] + ATP = 3-O-(5'-adenylyl)-L-threonyl-[protein] + diphosphate</text>
        <dbReference type="Rhea" id="RHEA:54292"/>
        <dbReference type="Rhea" id="RHEA-COMP:11060"/>
        <dbReference type="Rhea" id="RHEA-COMP:13847"/>
        <dbReference type="ChEBI" id="CHEBI:30013"/>
        <dbReference type="ChEBI" id="CHEBI:30616"/>
        <dbReference type="ChEBI" id="CHEBI:33019"/>
        <dbReference type="ChEBI" id="CHEBI:138113"/>
        <dbReference type="EC" id="2.7.7.108"/>
    </reaction>
</comment>
<evidence type="ECO:0000313" key="9">
    <source>
        <dbReference type="EMBL" id="CAK1251768.1"/>
    </source>
</evidence>
<keyword evidence="3" id="KW-0547">Nucleotide-binding</keyword>
<evidence type="ECO:0000256" key="7">
    <source>
        <dbReference type="ARBA" id="ARBA00048696"/>
    </source>
</evidence>
<dbReference type="SUPFAM" id="SSF140931">
    <property type="entry name" value="Fic-like"/>
    <property type="match status" value="1"/>
</dbReference>
<evidence type="ECO:0000256" key="4">
    <source>
        <dbReference type="ARBA" id="ARBA00022840"/>
    </source>
</evidence>
<dbReference type="PANTHER" id="PTHR39560">
    <property type="entry name" value="PROTEIN ADENYLYLTRANSFERASE FIC-RELATED"/>
    <property type="match status" value="1"/>
</dbReference>
<dbReference type="Proteomes" id="UP001314261">
    <property type="component" value="Unassembled WGS sequence"/>
</dbReference>